<dbReference type="InterPro" id="IPR000571">
    <property type="entry name" value="Znf_CCCH"/>
</dbReference>
<evidence type="ECO:0000259" key="3">
    <source>
        <dbReference type="PROSITE" id="PS50103"/>
    </source>
</evidence>
<feature type="region of interest" description="Disordered" evidence="2">
    <location>
        <begin position="57"/>
        <end position="78"/>
    </location>
</feature>
<feature type="compositionally biased region" description="Low complexity" evidence="2">
    <location>
        <begin position="132"/>
        <end position="147"/>
    </location>
</feature>
<dbReference type="GO" id="GO:0008270">
    <property type="term" value="F:zinc ion binding"/>
    <property type="evidence" value="ECO:0007669"/>
    <property type="project" value="UniProtKB-KW"/>
</dbReference>
<protein>
    <recommendedName>
        <fullName evidence="3">C3H1-type domain-containing protein</fullName>
    </recommendedName>
</protein>
<sequence>MPVFGDGNVPAWTSTENRYFGRGSASNRPTPNEADVKALLQLLSCDVDDEELLSNETAMSHERRGAQSQPDNSEASEERVACTNGYLKAGGNRFHHFGEQDPEDASVKLLRPEPLTKGGAICRTLSCPYRNSDSSTDTLTGSSNGSSRTDQRLSTATSRSTELSIHFSPSLSSQHNKTAPNALGDVGSGLAAENFNVLTPNKRIMLSIPAEYIQPTAGSRNYRGRSLDKFLFFCLCKAYCSGATCHYGADCDFIHCDPEKLLHARDAAELKGKKADPAAVHSFQVHWSTPVNSLAEAAYPRLPSGYVVYVKGGDGAGSRTPLALPSETVYATVGGQGALRLSSTAPLRICKHYEREKCACGALCHFIHPVVLSKSARPACSDGPADVGALPCCAEANPCNTEASTPSAFGPLSEPDQSVVYAPRAPPPATVGCPSAPLVAAAPWPSRALDGYRDALFMWVPEQQQLVPVHTTAVSPFASPVAGPPPTVMVGVDYRRGPGGTVGSLAGLQVPAGAILMQPSNAVAACPPHNPYNNSSMQRCQANLSAPNGASPVYPSMLFFS</sequence>
<dbReference type="OrthoDB" id="273462at2759"/>
<accession>A0A0N1HXE0</accession>
<dbReference type="PANTHER" id="PTHR37562:SF5">
    <property type="entry name" value="C3H1-TYPE DOMAIN-CONTAINING PROTEIN"/>
    <property type="match status" value="1"/>
</dbReference>
<proteinExistence type="predicted"/>
<feature type="region of interest" description="Disordered" evidence="2">
    <location>
        <begin position="1"/>
        <end position="33"/>
    </location>
</feature>
<feature type="domain" description="C3H1-type" evidence="3">
    <location>
        <begin position="235"/>
        <end position="258"/>
    </location>
</feature>
<feature type="domain" description="C3H1-type" evidence="3">
    <location>
        <begin position="344"/>
        <end position="371"/>
    </location>
</feature>
<keyword evidence="1" id="KW-0862">Zinc</keyword>
<dbReference type="PANTHER" id="PTHR37562">
    <property type="entry name" value="C3H1-TYPE DOMAIN-CONTAINING PROTEIN-RELATED"/>
    <property type="match status" value="1"/>
</dbReference>
<evidence type="ECO:0000256" key="2">
    <source>
        <dbReference type="SAM" id="MobiDB-lite"/>
    </source>
</evidence>
<keyword evidence="1" id="KW-0479">Metal-binding</keyword>
<gene>
    <name evidence="4" type="ORF">ABL78_5055</name>
</gene>
<evidence type="ECO:0000256" key="1">
    <source>
        <dbReference type="PROSITE-ProRule" id="PRU00723"/>
    </source>
</evidence>
<feature type="region of interest" description="Disordered" evidence="2">
    <location>
        <begin position="132"/>
        <end position="180"/>
    </location>
</feature>
<keyword evidence="5" id="KW-1185">Reference proteome</keyword>
<reference evidence="4 5" key="1">
    <citation type="journal article" date="2015" name="PLoS Pathog.">
        <title>Leptomonas seymouri: Adaptations to the Dixenous Life Cycle Analyzed by Genome Sequencing, Transcriptome Profiling and Co-infection with Leishmania donovani.</title>
        <authorList>
            <person name="Kraeva N."/>
            <person name="Butenko A."/>
            <person name="Hlavacova J."/>
            <person name="Kostygov A."/>
            <person name="Myskova J."/>
            <person name="Grybchuk D."/>
            <person name="Lestinova T."/>
            <person name="Votypka J."/>
            <person name="Volf P."/>
            <person name="Opperdoes F."/>
            <person name="Flegontov P."/>
            <person name="Lukes J."/>
            <person name="Yurchenko V."/>
        </authorList>
    </citation>
    <scope>NUCLEOTIDE SEQUENCE [LARGE SCALE GENOMIC DNA]</scope>
    <source>
        <strain evidence="4 5">ATCC 30220</strain>
    </source>
</reference>
<keyword evidence="1" id="KW-0863">Zinc-finger</keyword>
<evidence type="ECO:0000313" key="4">
    <source>
        <dbReference type="EMBL" id="KPI85874.1"/>
    </source>
</evidence>
<feature type="compositionally biased region" description="Polar residues" evidence="2">
    <location>
        <begin position="152"/>
        <end position="179"/>
    </location>
</feature>
<feature type="zinc finger region" description="C3H1-type" evidence="1">
    <location>
        <begin position="235"/>
        <end position="258"/>
    </location>
</feature>
<comment type="caution">
    <text evidence="4">The sequence shown here is derived from an EMBL/GenBank/DDBJ whole genome shotgun (WGS) entry which is preliminary data.</text>
</comment>
<dbReference type="VEuPathDB" id="TriTrypDB:Lsey_0160_0080"/>
<dbReference type="EMBL" id="LJSK01000160">
    <property type="protein sequence ID" value="KPI85874.1"/>
    <property type="molecule type" value="Genomic_DNA"/>
</dbReference>
<name>A0A0N1HXE0_LEPSE</name>
<dbReference type="OMA" id="CDFIHCD"/>
<feature type="zinc finger region" description="C3H1-type" evidence="1">
    <location>
        <begin position="344"/>
        <end position="371"/>
    </location>
</feature>
<organism evidence="4 5">
    <name type="scientific">Leptomonas seymouri</name>
    <dbReference type="NCBI Taxonomy" id="5684"/>
    <lineage>
        <taxon>Eukaryota</taxon>
        <taxon>Discoba</taxon>
        <taxon>Euglenozoa</taxon>
        <taxon>Kinetoplastea</taxon>
        <taxon>Metakinetoplastina</taxon>
        <taxon>Trypanosomatida</taxon>
        <taxon>Trypanosomatidae</taxon>
        <taxon>Leishmaniinae</taxon>
        <taxon>Leptomonas</taxon>
    </lineage>
</organism>
<evidence type="ECO:0000313" key="5">
    <source>
        <dbReference type="Proteomes" id="UP000038009"/>
    </source>
</evidence>
<dbReference type="Proteomes" id="UP000038009">
    <property type="component" value="Unassembled WGS sequence"/>
</dbReference>
<dbReference type="AlphaFoldDB" id="A0A0N1HXE0"/>
<dbReference type="PROSITE" id="PS50103">
    <property type="entry name" value="ZF_C3H1"/>
    <property type="match status" value="2"/>
</dbReference>